<organism evidence="1 2">
    <name type="scientific">Lactobacillus phage LP65</name>
    <dbReference type="NCBI Taxonomy" id="2892344"/>
    <lineage>
        <taxon>Viruses</taxon>
        <taxon>Duplodnaviria</taxon>
        <taxon>Heunggongvirae</taxon>
        <taxon>Uroviricota</taxon>
        <taxon>Caudoviricetes</taxon>
        <taxon>Herelleviridae</taxon>
        <taxon>Salchichonvirus</taxon>
        <taxon>Salchichonvirus LP65</taxon>
    </lineage>
</organism>
<dbReference type="OrthoDB" id="3519at10239"/>
<dbReference type="Proteomes" id="UP000002117">
    <property type="component" value="Segment"/>
</dbReference>
<dbReference type="KEGG" id="vg:3197481"/>
<dbReference type="Pfam" id="PF13155">
    <property type="entry name" value="Toprim_2"/>
    <property type="match status" value="1"/>
</dbReference>
<evidence type="ECO:0000313" key="1">
    <source>
        <dbReference type="EMBL" id="AAV35888.1"/>
    </source>
</evidence>
<dbReference type="GO" id="GO:0008270">
    <property type="term" value="F:zinc ion binding"/>
    <property type="evidence" value="ECO:0007669"/>
    <property type="project" value="InterPro"/>
</dbReference>
<sequence length="354" mass="38959">MDKFQEAVVDALGSPSYRDTGNDVITHCPVCGDEHEGDKLYIQKNQFVHCFVCDTASKGIIQFLTKFMGFSYADAKSYSKAYELGNSVTTNYEEDDNLFTELLSSMGDTSYNNNNSPVAVKLPSNARPLVGSKITPGLKRAVEYIVNRGVTESQAVKFNIMYTDGDIVTTANGKKLSVPESIVFPAYDSEGHQIYWNTRSIPGKSLLKTINAPAINGVTYSTSNTVWNLNNMKVNSVVTIVESVFNALTLERSGIGAVATYGKGISEEQLNMIAAISPRVVIVYLDSDGIDKELKYAKKLSELGINTRYVDSPYGSLDANDLGYVKAREVVTKYSYKYNLANALITMNKHNIKI</sequence>
<dbReference type="InterPro" id="IPR036977">
    <property type="entry name" value="DNA_primase_Znf_CHC2"/>
</dbReference>
<accession>Q5ULP6</accession>
<dbReference type="EMBL" id="AY682195">
    <property type="protein sequence ID" value="AAV35888.1"/>
    <property type="molecule type" value="Genomic_DNA"/>
</dbReference>
<dbReference type="GO" id="GO:0003677">
    <property type="term" value="F:DNA binding"/>
    <property type="evidence" value="ECO:0007669"/>
    <property type="project" value="InterPro"/>
</dbReference>
<proteinExistence type="predicted"/>
<evidence type="ECO:0000313" key="2">
    <source>
        <dbReference type="Proteomes" id="UP000002117"/>
    </source>
</evidence>
<protein>
    <submittedName>
        <fullName evidence="1">Orf68</fullName>
    </submittedName>
</protein>
<dbReference type="GO" id="GO:0006260">
    <property type="term" value="P:DNA replication"/>
    <property type="evidence" value="ECO:0007669"/>
    <property type="project" value="InterPro"/>
</dbReference>
<name>Q5ULP6_9CAUD</name>
<dbReference type="Gene3D" id="3.40.1360.10">
    <property type="match status" value="1"/>
</dbReference>
<dbReference type="RefSeq" id="YP_164703.1">
    <property type="nucleotide sequence ID" value="NC_006565.1"/>
</dbReference>
<dbReference type="SUPFAM" id="SSF57783">
    <property type="entry name" value="Zinc beta-ribbon"/>
    <property type="match status" value="1"/>
</dbReference>
<dbReference type="Gene3D" id="3.90.580.10">
    <property type="entry name" value="Zinc finger, CHC2-type domain"/>
    <property type="match status" value="1"/>
</dbReference>
<keyword evidence="2" id="KW-1185">Reference proteome</keyword>
<gene>
    <name evidence="1" type="ORF">orf68</name>
</gene>
<dbReference type="SUPFAM" id="SSF56731">
    <property type="entry name" value="DNA primase core"/>
    <property type="match status" value="1"/>
</dbReference>
<reference evidence="1 2" key="1">
    <citation type="journal article" date="2004" name="J. Bacteriol.">
        <title>Lactobacillus plantarum bacteriophage LP65: a new member of the SPO1-like genus of the family Myoviridae.</title>
        <authorList>
            <person name="Chibani-Chennoufi S."/>
            <person name="Dillmann M.L."/>
            <person name="Marvin-Guy L."/>
            <person name="Rami-Shojaei S."/>
            <person name="Brussow H."/>
        </authorList>
    </citation>
    <scope>NUCLEOTIDE SEQUENCE</scope>
</reference>